<keyword evidence="2" id="KW-1185">Reference proteome</keyword>
<dbReference type="AlphaFoldDB" id="A0A425Y7X6"/>
<reference evidence="1 2" key="1">
    <citation type="submission" date="2018-07" db="EMBL/GenBank/DDBJ databases">
        <title>Draft genome sequence of Ancylomarina sp. M1P.</title>
        <authorList>
            <person name="Yadav S."/>
            <person name="Villanueva L."/>
            <person name="Damste J.S.S."/>
        </authorList>
    </citation>
    <scope>NUCLEOTIDE SEQUENCE [LARGE SCALE GENOMIC DNA]</scope>
    <source>
        <strain evidence="1 2">M1P</strain>
    </source>
</reference>
<dbReference type="InterPro" id="IPR025634">
    <property type="entry name" value="DUF4292"/>
</dbReference>
<accession>A0A425Y7X6</accession>
<dbReference type="Pfam" id="PF14125">
    <property type="entry name" value="DUF4292"/>
    <property type="match status" value="1"/>
</dbReference>
<gene>
    <name evidence="1" type="ORF">DWB61_00370</name>
</gene>
<dbReference type="Proteomes" id="UP000285794">
    <property type="component" value="Unassembled WGS sequence"/>
</dbReference>
<evidence type="ECO:0000313" key="1">
    <source>
        <dbReference type="EMBL" id="RRG24507.1"/>
    </source>
</evidence>
<proteinExistence type="predicted"/>
<name>A0A425Y7X6_9BACT</name>
<sequence length="291" mass="34503">MMSIFRTKNSLLGIAFLLLVFLQFSCKSTYDLGQKRAHGMSDNKLYSLIQDSSLLYKTLFIKRFSAHYESKGKSQNVRGSIKILRDSIIMVQINAPTGILEVARMYITPDSVKMIDRLKKEYMESDFLYLSDKLNMDVDFYTLQSILTNEIFQLNELYEKRRPFVRNFKGKVIDDKYVFISDKASKVERKLRKDKYEKLYKFNYQRFEIDPSLMKITDVLVRLFGEERDMTLKYRDFINVEGQKFPSELVFKVKDSTQSLSCKLKYNKLVLNQDLKFPFKLSSKFKRIYPE</sequence>
<dbReference type="EMBL" id="QQWG01000001">
    <property type="protein sequence ID" value="RRG24507.1"/>
    <property type="molecule type" value="Genomic_DNA"/>
</dbReference>
<organism evidence="1 2">
    <name type="scientific">Ancylomarina euxinus</name>
    <dbReference type="NCBI Taxonomy" id="2283627"/>
    <lineage>
        <taxon>Bacteria</taxon>
        <taxon>Pseudomonadati</taxon>
        <taxon>Bacteroidota</taxon>
        <taxon>Bacteroidia</taxon>
        <taxon>Marinilabiliales</taxon>
        <taxon>Marinifilaceae</taxon>
        <taxon>Ancylomarina</taxon>
    </lineage>
</organism>
<evidence type="ECO:0000313" key="2">
    <source>
        <dbReference type="Proteomes" id="UP000285794"/>
    </source>
</evidence>
<comment type="caution">
    <text evidence="1">The sequence shown here is derived from an EMBL/GenBank/DDBJ whole genome shotgun (WGS) entry which is preliminary data.</text>
</comment>
<protein>
    <submittedName>
        <fullName evidence="1">DUF4292 domain-containing protein</fullName>
    </submittedName>
</protein>